<name>A0A060HKB1_9ARCH</name>
<gene>
    <name evidence="1" type="ORF">NVIE_026740</name>
</gene>
<evidence type="ECO:0000313" key="1">
    <source>
        <dbReference type="EMBL" id="AIC16944.1"/>
    </source>
</evidence>
<sequence length="119" mass="13282">MTYYEIMRLREITLGSPSDTSQDMLLNAKGAQADSQIDDELYIVANRYSKLQSLPALPLAGTMLTQSIRDAATDRAASLFFLVQRQPAMADKYAQSSERAVQAYEMRLDSEGEIYSDST</sequence>
<reference evidence="1 2" key="1">
    <citation type="journal article" date="2014" name="Int. J. Syst. Evol. Microbiol.">
        <title>Nitrososphaera viennensis gen. nov., sp. nov., an aerobic and mesophilic, ammonia-oxidizing archaeon from soil and a member of the archaeal phylum Thaumarchaeota.</title>
        <authorList>
            <person name="Stieglmeier M."/>
            <person name="Klingl A."/>
            <person name="Alves R.J."/>
            <person name="Rittmann S.K."/>
            <person name="Melcher M."/>
            <person name="Leisch N."/>
            <person name="Schleper C."/>
        </authorList>
    </citation>
    <scope>NUCLEOTIDE SEQUENCE [LARGE SCALE GENOMIC DNA]</scope>
    <source>
        <strain evidence="1">EN76</strain>
    </source>
</reference>
<dbReference type="Proteomes" id="UP000027093">
    <property type="component" value="Chromosome"/>
</dbReference>
<dbReference type="KEGG" id="nvn:NVIE_026740"/>
<dbReference type="RefSeq" id="WP_075055598.1">
    <property type="nucleotide sequence ID" value="NZ_CP007536.1"/>
</dbReference>
<organism evidence="1 2">
    <name type="scientific">Nitrososphaera viennensis EN76</name>
    <dbReference type="NCBI Taxonomy" id="926571"/>
    <lineage>
        <taxon>Archaea</taxon>
        <taxon>Nitrososphaerota</taxon>
        <taxon>Nitrososphaeria</taxon>
        <taxon>Nitrososphaerales</taxon>
        <taxon>Nitrososphaeraceae</taxon>
        <taxon>Nitrososphaera</taxon>
    </lineage>
</organism>
<dbReference type="GeneID" id="74947909"/>
<dbReference type="AlphaFoldDB" id="A0A060HKB1"/>
<dbReference type="EMBL" id="CP007536">
    <property type="protein sequence ID" value="AIC16944.1"/>
    <property type="molecule type" value="Genomic_DNA"/>
</dbReference>
<proteinExistence type="predicted"/>
<accession>A0A060HKB1</accession>
<protein>
    <submittedName>
        <fullName evidence="1">Uncharacterized protein</fullName>
    </submittedName>
</protein>
<keyword evidence="2" id="KW-1185">Reference proteome</keyword>
<evidence type="ECO:0000313" key="2">
    <source>
        <dbReference type="Proteomes" id="UP000027093"/>
    </source>
</evidence>
<dbReference type="STRING" id="926571.NVIE_026740"/>
<dbReference type="HOGENOM" id="CLU_2056132_0_0_2"/>